<dbReference type="Proteomes" id="UP000682811">
    <property type="component" value="Unassembled WGS sequence"/>
</dbReference>
<proteinExistence type="predicted"/>
<dbReference type="AlphaFoldDB" id="A0A919YD22"/>
<protein>
    <recommendedName>
        <fullName evidence="1">DUF2087 domain-containing protein</fullName>
    </recommendedName>
</protein>
<feature type="domain" description="DUF2087" evidence="1">
    <location>
        <begin position="191"/>
        <end position="259"/>
    </location>
</feature>
<dbReference type="EMBL" id="BORT01000021">
    <property type="protein sequence ID" value="GIO49386.1"/>
    <property type="molecule type" value="Genomic_DNA"/>
</dbReference>
<keyword evidence="3" id="KW-1185">Reference proteome</keyword>
<evidence type="ECO:0000259" key="1">
    <source>
        <dbReference type="Pfam" id="PF09860"/>
    </source>
</evidence>
<reference evidence="2 3" key="1">
    <citation type="submission" date="2021-03" db="EMBL/GenBank/DDBJ databases">
        <title>Antimicrobial resistance genes in bacteria isolated from Japanese honey, and their potential for conferring macrolide and lincosamide resistance in the American foulbrood pathogen Paenibacillus larvae.</title>
        <authorList>
            <person name="Okamoto M."/>
            <person name="Kumagai M."/>
            <person name="Kanamori H."/>
            <person name="Takamatsu D."/>
        </authorList>
    </citation>
    <scope>NUCLEOTIDE SEQUENCE [LARGE SCALE GENOMIC DNA]</scope>
    <source>
        <strain evidence="2 3">J34TS1</strain>
    </source>
</reference>
<sequence>MDHVSDQLLHADIYDLKRGYVEDPSLETYTCLICGHQTEKGVIYPDNGLLYDAEKSMRHHINHKHDSMLDYLLSLDKKLTGLTDLQRKLIGLFNEGLSDQDIVAELDGGSTSTIRNHRFMLREKMKQAKLFLAVMELMEEGGRPSSRPGSAAPPKTISSALPGKLGERLPILKEENEKILSKYFIEGLNGRLQSFPKQEKRRVVILRHIAADFEEGRMYTEKEVNQLLEARYADHVTLRRLLIEYGFLDRLPDGSEYWVKQPEGKGKGIKDMKNQRRKELVNEYMNTPRPMGVLQIRNKENGKIYVTSGMNLPGVINGQKAKLSSDFHVSPSLQKDWKELGEEAFAFEILEELKPDPQAANDLSQQKIYTEKVKKMEENWLEKLQPYGEKGYNRRPRGE</sequence>
<name>A0A919YD22_9BACL</name>
<evidence type="ECO:0000313" key="3">
    <source>
        <dbReference type="Proteomes" id="UP000682811"/>
    </source>
</evidence>
<gene>
    <name evidence="2" type="ORF">J34TS1_41510</name>
</gene>
<organism evidence="2 3">
    <name type="scientific">Paenibacillus azoreducens</name>
    <dbReference type="NCBI Taxonomy" id="116718"/>
    <lineage>
        <taxon>Bacteria</taxon>
        <taxon>Bacillati</taxon>
        <taxon>Bacillota</taxon>
        <taxon>Bacilli</taxon>
        <taxon>Bacillales</taxon>
        <taxon>Paenibacillaceae</taxon>
        <taxon>Paenibacillus</taxon>
    </lineage>
</organism>
<dbReference type="InterPro" id="IPR018656">
    <property type="entry name" value="DUF2087"/>
</dbReference>
<dbReference type="Pfam" id="PF09860">
    <property type="entry name" value="DUF2087"/>
    <property type="match status" value="1"/>
</dbReference>
<dbReference type="RefSeq" id="WP_212979893.1">
    <property type="nucleotide sequence ID" value="NZ_AP025343.1"/>
</dbReference>
<evidence type="ECO:0000313" key="2">
    <source>
        <dbReference type="EMBL" id="GIO49386.1"/>
    </source>
</evidence>
<dbReference type="Gene3D" id="3.40.1440.10">
    <property type="entry name" value="GIY-YIG endonuclease"/>
    <property type="match status" value="1"/>
</dbReference>
<accession>A0A919YD22</accession>
<dbReference type="CDD" id="cd10451">
    <property type="entry name" value="GIY-YIG_LuxR_like"/>
    <property type="match status" value="1"/>
</dbReference>
<comment type="caution">
    <text evidence="2">The sequence shown here is derived from an EMBL/GenBank/DDBJ whole genome shotgun (WGS) entry which is preliminary data.</text>
</comment>
<dbReference type="InterPro" id="IPR035901">
    <property type="entry name" value="GIY-YIG_endonuc_sf"/>
</dbReference>